<name>A0A9X0WCF9_9GAMM</name>
<feature type="domain" description="AAA+ ATPase" evidence="5">
    <location>
        <begin position="263"/>
        <end position="396"/>
    </location>
</feature>
<dbReference type="InterPro" id="IPR027417">
    <property type="entry name" value="P-loop_NTPase"/>
</dbReference>
<dbReference type="SUPFAM" id="SSF52540">
    <property type="entry name" value="P-loop containing nucleoside triphosphate hydrolases"/>
    <property type="match status" value="1"/>
</dbReference>
<dbReference type="InterPro" id="IPR003593">
    <property type="entry name" value="AAA+_ATPase"/>
</dbReference>
<evidence type="ECO:0000256" key="3">
    <source>
        <dbReference type="ARBA" id="ARBA00038088"/>
    </source>
</evidence>
<comment type="similarity">
    <text evidence="3">Belongs to the AAA ATPase family. Highly divergent.</text>
</comment>
<protein>
    <recommendedName>
        <fullName evidence="4">Uncharacterized AAA domain-containing protein ycf46</fullName>
    </recommendedName>
</protein>
<sequence length="495" mass="54775">MNDLHDLEVVLRSEMPILLIESLEEPRLLELLGEIGLRLQLPVFCWTLTDGLRPLRGRALPSGAQTDPPDLLRHIKATTRAGLYLLLDFHPFLEHPLHVRLLKEIAQGFNESAPRRLVLVSHALESPPELRHLCARFELRLPDRHRLLALIREEAQRWQYADPKRSFRASRSAVEQLSRNLLGVAESDARRLIRNAIIKDGAITESDVTEVTRAKYQLLSPEGAVSFEYDTASFAEVAGLERLKAWVDLRRGPFLAADQETDCPKGVLLLGVQGGGKSLAAKAVAGRFGVPLLRLDFGRLYDKYIGETERKLRDALRTADVMAPCVLWCDEIEKGLAVDSGAEGPGRRLLGSLLTWMAERKSAVFLVATANDIAQLPSELLRKGRLDEIFFIDLPGPEVRREIFAIHLRKRALDPGGFNLDDLAAASEGFTGAGIEQAIVSAIYAARASNREPSTESIRTQLGATQPLSVVMEAQIAGLRQWARGRTVPAGAELS</sequence>
<evidence type="ECO:0000256" key="4">
    <source>
        <dbReference type="ARBA" id="ARBA00040480"/>
    </source>
</evidence>
<keyword evidence="1" id="KW-0547">Nucleotide-binding</keyword>
<evidence type="ECO:0000313" key="6">
    <source>
        <dbReference type="EMBL" id="MBK1620403.1"/>
    </source>
</evidence>
<dbReference type="Gene3D" id="1.10.8.60">
    <property type="match status" value="1"/>
</dbReference>
<dbReference type="Gene3D" id="3.40.50.300">
    <property type="entry name" value="P-loop containing nucleotide triphosphate hydrolases"/>
    <property type="match status" value="1"/>
</dbReference>
<dbReference type="AlphaFoldDB" id="A0A9X0WCF9"/>
<keyword evidence="2" id="KW-0067">ATP-binding</keyword>
<proteinExistence type="inferred from homology"/>
<evidence type="ECO:0000256" key="1">
    <source>
        <dbReference type="ARBA" id="ARBA00022741"/>
    </source>
</evidence>
<keyword evidence="7" id="KW-1185">Reference proteome</keyword>
<dbReference type="Pfam" id="PF00004">
    <property type="entry name" value="AAA"/>
    <property type="match status" value="1"/>
</dbReference>
<gene>
    <name evidence="6" type="ORF">CKO42_18545</name>
</gene>
<dbReference type="PANTHER" id="PTHR42960">
    <property type="entry name" value="YCF46 PROTEIN"/>
    <property type="match status" value="1"/>
</dbReference>
<dbReference type="RefSeq" id="WP_200247311.1">
    <property type="nucleotide sequence ID" value="NZ_NRRY01000039.1"/>
</dbReference>
<organism evidence="6 7">
    <name type="scientific">Lamprobacter modestohalophilus</name>
    <dbReference type="NCBI Taxonomy" id="1064514"/>
    <lineage>
        <taxon>Bacteria</taxon>
        <taxon>Pseudomonadati</taxon>
        <taxon>Pseudomonadota</taxon>
        <taxon>Gammaproteobacteria</taxon>
        <taxon>Chromatiales</taxon>
        <taxon>Chromatiaceae</taxon>
        <taxon>Lamprobacter</taxon>
    </lineage>
</organism>
<dbReference type="Proteomes" id="UP001138768">
    <property type="component" value="Unassembled WGS sequence"/>
</dbReference>
<evidence type="ECO:0000256" key="2">
    <source>
        <dbReference type="ARBA" id="ARBA00022840"/>
    </source>
</evidence>
<evidence type="ECO:0000259" key="5">
    <source>
        <dbReference type="SMART" id="SM00382"/>
    </source>
</evidence>
<dbReference type="InterPro" id="IPR052381">
    <property type="entry name" value="AAA_domain_protein"/>
</dbReference>
<reference evidence="6 7" key="1">
    <citation type="journal article" date="2020" name="Microorganisms">
        <title>Osmotic Adaptation and Compatible Solute Biosynthesis of Phototrophic Bacteria as Revealed from Genome Analyses.</title>
        <authorList>
            <person name="Imhoff J.F."/>
            <person name="Rahn T."/>
            <person name="Kunzel S."/>
            <person name="Keller A."/>
            <person name="Neulinger S.C."/>
        </authorList>
    </citation>
    <scope>NUCLEOTIDE SEQUENCE [LARGE SCALE GENOMIC DNA]</scope>
    <source>
        <strain evidence="6 7">DSM 25653</strain>
    </source>
</reference>
<evidence type="ECO:0000313" key="7">
    <source>
        <dbReference type="Proteomes" id="UP001138768"/>
    </source>
</evidence>
<dbReference type="GO" id="GO:0016887">
    <property type="term" value="F:ATP hydrolysis activity"/>
    <property type="evidence" value="ECO:0007669"/>
    <property type="project" value="InterPro"/>
</dbReference>
<dbReference type="PANTHER" id="PTHR42960:SF1">
    <property type="entry name" value="YCF46 PROTEIN"/>
    <property type="match status" value="1"/>
</dbReference>
<accession>A0A9X0WCF9</accession>
<dbReference type="SMART" id="SM00382">
    <property type="entry name" value="AAA"/>
    <property type="match status" value="1"/>
</dbReference>
<comment type="caution">
    <text evidence="6">The sequence shown here is derived from an EMBL/GenBank/DDBJ whole genome shotgun (WGS) entry which is preliminary data.</text>
</comment>
<dbReference type="EMBL" id="NRRY01000039">
    <property type="protein sequence ID" value="MBK1620403.1"/>
    <property type="molecule type" value="Genomic_DNA"/>
</dbReference>
<dbReference type="InterPro" id="IPR003959">
    <property type="entry name" value="ATPase_AAA_core"/>
</dbReference>
<dbReference type="GO" id="GO:0005524">
    <property type="term" value="F:ATP binding"/>
    <property type="evidence" value="ECO:0007669"/>
    <property type="project" value="UniProtKB-KW"/>
</dbReference>